<keyword evidence="2" id="KW-0963">Cytoplasm</keyword>
<dbReference type="GO" id="GO:0005737">
    <property type="term" value="C:cytoplasm"/>
    <property type="evidence" value="ECO:0007669"/>
    <property type="project" value="UniProtKB-SubCell"/>
</dbReference>
<evidence type="ECO:0000313" key="8">
    <source>
        <dbReference type="Proteomes" id="UP001214638"/>
    </source>
</evidence>
<dbReference type="Pfam" id="PF24549">
    <property type="entry name" value="DUF7602"/>
    <property type="match status" value="1"/>
</dbReference>
<feature type="region of interest" description="Disordered" evidence="4">
    <location>
        <begin position="1"/>
        <end position="27"/>
    </location>
</feature>
<gene>
    <name evidence="7" type="ORF">BdWA1_001443</name>
</gene>
<dbReference type="SMART" id="SM00028">
    <property type="entry name" value="TPR"/>
    <property type="match status" value="2"/>
</dbReference>
<dbReference type="InterPro" id="IPR016024">
    <property type="entry name" value="ARM-type_fold"/>
</dbReference>
<dbReference type="GeneID" id="94335741"/>
<organism evidence="7 8">
    <name type="scientific">Babesia duncani</name>
    <dbReference type="NCBI Taxonomy" id="323732"/>
    <lineage>
        <taxon>Eukaryota</taxon>
        <taxon>Sar</taxon>
        <taxon>Alveolata</taxon>
        <taxon>Apicomplexa</taxon>
        <taxon>Aconoidasida</taxon>
        <taxon>Piroplasmida</taxon>
        <taxon>Babesiidae</taxon>
        <taxon>Babesia</taxon>
    </lineage>
</organism>
<feature type="compositionally biased region" description="Basic and acidic residues" evidence="4">
    <location>
        <begin position="18"/>
        <end position="27"/>
    </location>
</feature>
<dbReference type="InterPro" id="IPR056022">
    <property type="entry name" value="DUF7602"/>
</dbReference>
<dbReference type="InterPro" id="IPR011990">
    <property type="entry name" value="TPR-like_helical_dom_sf"/>
</dbReference>
<evidence type="ECO:0000256" key="4">
    <source>
        <dbReference type="SAM" id="MobiDB-lite"/>
    </source>
</evidence>
<comment type="caution">
    <text evidence="7">The sequence shown here is derived from an EMBL/GenBank/DDBJ whole genome shotgun (WGS) entry which is preliminary data.</text>
</comment>
<dbReference type="Gene3D" id="1.25.40.10">
    <property type="entry name" value="Tetratricopeptide repeat domain"/>
    <property type="match status" value="1"/>
</dbReference>
<dbReference type="RefSeq" id="XP_067805271.1">
    <property type="nucleotide sequence ID" value="XM_067946480.1"/>
</dbReference>
<dbReference type="KEGG" id="bdw:94335741"/>
<proteinExistence type="predicted"/>
<dbReference type="SUPFAM" id="SSF48371">
    <property type="entry name" value="ARM repeat"/>
    <property type="match status" value="1"/>
</dbReference>
<feature type="coiled-coil region" evidence="3">
    <location>
        <begin position="712"/>
        <end position="739"/>
    </location>
</feature>
<evidence type="ECO:0000259" key="6">
    <source>
        <dbReference type="Pfam" id="PF24549"/>
    </source>
</evidence>
<dbReference type="GO" id="GO:0051879">
    <property type="term" value="F:Hsp90 protein binding"/>
    <property type="evidence" value="ECO:0007669"/>
    <property type="project" value="TreeGrafter"/>
</dbReference>
<evidence type="ECO:0000256" key="2">
    <source>
        <dbReference type="ARBA" id="ARBA00022490"/>
    </source>
</evidence>
<evidence type="ECO:0000256" key="3">
    <source>
        <dbReference type="SAM" id="Coils"/>
    </source>
</evidence>
<dbReference type="InterPro" id="IPR019734">
    <property type="entry name" value="TPR_rpt"/>
</dbReference>
<comment type="subcellular location">
    <subcellularLocation>
        <location evidence="1">Cytoplasm</location>
    </subcellularLocation>
</comment>
<accession>A0AAD9UR21</accession>
<reference evidence="7" key="1">
    <citation type="journal article" date="2023" name="Nat. Microbiol.">
        <title>Babesia duncani multi-omics identifies virulence factors and drug targets.</title>
        <authorList>
            <person name="Singh P."/>
            <person name="Lonardi S."/>
            <person name="Liang Q."/>
            <person name="Vydyam P."/>
            <person name="Khabirova E."/>
            <person name="Fang T."/>
            <person name="Gihaz S."/>
            <person name="Thekkiniath J."/>
            <person name="Munshi M."/>
            <person name="Abel S."/>
            <person name="Ciampossin L."/>
            <person name="Batugedara G."/>
            <person name="Gupta M."/>
            <person name="Lu X.M."/>
            <person name="Lenz T."/>
            <person name="Chakravarty S."/>
            <person name="Cornillot E."/>
            <person name="Hu Y."/>
            <person name="Ma W."/>
            <person name="Gonzalez L.M."/>
            <person name="Sanchez S."/>
            <person name="Estrada K."/>
            <person name="Sanchez-Flores A."/>
            <person name="Montero E."/>
            <person name="Harb O.S."/>
            <person name="Le Roch K.G."/>
            <person name="Mamoun C.B."/>
        </authorList>
    </citation>
    <scope>NUCLEOTIDE SEQUENCE</scope>
    <source>
        <strain evidence="7">WA1</strain>
    </source>
</reference>
<name>A0AAD9UR21_9APIC</name>
<evidence type="ECO:0000259" key="5">
    <source>
        <dbReference type="Pfam" id="PF14418"/>
    </source>
</evidence>
<keyword evidence="8" id="KW-1185">Reference proteome</keyword>
<dbReference type="InterPro" id="IPR025677">
    <property type="entry name" value="OST-HTH-assoc_dom"/>
</dbReference>
<evidence type="ECO:0000256" key="1">
    <source>
        <dbReference type="ARBA" id="ARBA00004496"/>
    </source>
</evidence>
<dbReference type="PANTHER" id="PTHR45994">
    <property type="entry name" value="FI21225P1"/>
    <property type="match status" value="1"/>
</dbReference>
<dbReference type="InterPro" id="IPR011989">
    <property type="entry name" value="ARM-like"/>
</dbReference>
<dbReference type="EMBL" id="JALLKP010000001">
    <property type="protein sequence ID" value="KAK2198429.1"/>
    <property type="molecule type" value="Genomic_DNA"/>
</dbReference>
<feature type="domain" description="OST-HTH associated" evidence="5">
    <location>
        <begin position="318"/>
        <end position="362"/>
    </location>
</feature>
<evidence type="ECO:0000313" key="7">
    <source>
        <dbReference type="EMBL" id="KAK2198429.1"/>
    </source>
</evidence>
<dbReference type="PANTHER" id="PTHR45994:SF1">
    <property type="entry name" value="FI21225P1"/>
    <property type="match status" value="1"/>
</dbReference>
<dbReference type="Proteomes" id="UP001214638">
    <property type="component" value="Unassembled WGS sequence"/>
</dbReference>
<dbReference type="Pfam" id="PF14418">
    <property type="entry name" value="OHA"/>
    <property type="match status" value="1"/>
</dbReference>
<dbReference type="Gene3D" id="1.25.10.10">
    <property type="entry name" value="Leucine-rich Repeat Variant"/>
    <property type="match status" value="1"/>
</dbReference>
<dbReference type="SUPFAM" id="SSF48452">
    <property type="entry name" value="TPR-like"/>
    <property type="match status" value="1"/>
</dbReference>
<keyword evidence="3" id="KW-0175">Coiled coil</keyword>
<sequence length="1380" mass="157195">MEVGAKASYSRVSKKSREHQSKNKERVVKDDAEIQFEWQKKLQKGGLHCGIYQSSDESLKFYDTDSTIEDASETSGSLDHSNVFHSLPGTSKPKPGPFLWGADLGREILYETSVLPKRLYEGIFGRPTKGRVHKHKPGFIDFNDVFARHPNDADPWRMIRGFTSGNTFPKVHFNDNVAHLKPKPHWKKRHGKNKQPQTPVEIQGLEFDLVFDHLKYCVQSLYKDQIQPTYFNVKSRFIEFDVNSLSPEFILQVCKQRPDVFIIESLQETLCGTSIYLVDPPKNFVEWIDRNNPIDVYPPELWKELLQFFKSVMNNPIPEQTVFPGTIYGMAKMLQGMGLLTFKNLTLGAICHIVQLAVNVKKTDGATHYINMMESHLEDWETKKASANDLYKQGKYEAACRGYLEIILQLLQIPEKEYNISSLKDTLRKASIESVECKRLISTVLCNLALSKYNLKQHAECLIFCECTLILDEYNYKANYYIAQCHLLNTEYNKSLQYIQRCQQLVFNDYSSWQQKSQPHLELAEKIKRLVYEQDKLKASRDCESILSDIENGDAVTLNLTRISNAVKSDVIQHKVIYRLVQLAIKRTLDNGVDDVLSSIWFAVHQLIVKFDADRSILDQFDSSFANKSTNVAMYALNILKELNQHHCNDTLGRSVLVHVAKTCAIVISPPTLECLIALVDKCDCKIESQILTCILLFFSKNASKTQALININSYMQQLIETLMELVDLENELEKMQLLEACFIAIFKSKFAKSFMNEEILVNMVTRTLSVYARVAKDTRNGLDIGEYIFDATWYIVLKCLYMANSSAFKAYLLANEMTMSLLLNYLFFKSNNLNMQKFAINASCLIVYCMDFVDLRQLFLESNLHGATLLKQLECNVDFIKYIQDPTGKKDASSRIANEYRILIVSKFTIHSVCLKNEIIASCNLFDLVPKLLVSNMDNGHDLDILLDALAILTLHEDFKEQPDFNWVLKLVQWAKENIGIKTYHVCQIVANLMRSSDDVFKFANEKQDGISLDSEQITKLREMYTQLPDLAKPVTNGFYKVGSPELASKTRSILFNMANGEITKSLVFLAKQLKGQDKIAQNANATLLECFHYWAFDHKHRNTLHAMGILRLLLGALLQDSSKTQGAKMSQGDKHLCQSIAHLILAGNPVNIAYNDALDAIGPLISLLQDESQLLQYEAALALTNLLATSDDVRRVAWTMGAWQHFGNLLYCEMEDMQAAGLEGWCNLCAGDDVVHSHFYGQICKILKAQDTEIYKIEIHDINIMLAFSLQQGNDRIVNASTGALGLITRDLRIAQYMVFITRFTNLHKAMDIYTQEPTLHRLLVIFSSIMQEKLKCSPVNRSFLNSARAEIKATVKRNAAKMTSETLATLMKEILDS</sequence>
<protein>
    <submittedName>
        <fullName evidence="7">Bifunctional Armadillo-like helical/Tetratricopeptide repeat/Tetratricopeptide-like helical domain superfamily/Armadillo-type fold/OST-HTH associated domain</fullName>
    </submittedName>
</protein>
<feature type="domain" description="DUF7602" evidence="6">
    <location>
        <begin position="213"/>
        <end position="284"/>
    </location>
</feature>